<evidence type="ECO:0000313" key="2">
    <source>
        <dbReference type="Proteomes" id="UP000195985"/>
    </source>
</evidence>
<organism evidence="1 2">
    <name type="scientific">Trichococcus pasteurii</name>
    <dbReference type="NCBI Taxonomy" id="43064"/>
    <lineage>
        <taxon>Bacteria</taxon>
        <taxon>Bacillati</taxon>
        <taxon>Bacillota</taxon>
        <taxon>Bacilli</taxon>
        <taxon>Lactobacillales</taxon>
        <taxon>Carnobacteriaceae</taxon>
        <taxon>Trichococcus</taxon>
    </lineage>
</organism>
<dbReference type="RefSeq" id="WP_086943952.1">
    <property type="nucleotide sequence ID" value="NZ_FONM01000024.1"/>
</dbReference>
<accession>A0A1W1IJZ1</accession>
<protein>
    <submittedName>
        <fullName evidence="1">Uncharacterized protein</fullName>
    </submittedName>
</protein>
<reference evidence="2" key="1">
    <citation type="submission" date="2016-04" db="EMBL/GenBank/DDBJ databases">
        <authorList>
            <person name="Strepis N."/>
        </authorList>
    </citation>
    <scope>NUCLEOTIDE SEQUENCE [LARGE SCALE GENOMIC DNA]</scope>
</reference>
<dbReference type="EMBL" id="FWEY01000016">
    <property type="protein sequence ID" value="SLM53285.1"/>
    <property type="molecule type" value="Genomic_DNA"/>
</dbReference>
<evidence type="ECO:0000313" key="1">
    <source>
        <dbReference type="EMBL" id="SLM53285.1"/>
    </source>
</evidence>
<dbReference type="OrthoDB" id="7061841at2"/>
<keyword evidence="2" id="KW-1185">Reference proteome</keyword>
<sequence>MTCKGCERHNQMMEMDIETAIDEQLSMELNHASEKLRDQRLAVCNVCTALSEHTCQHCGCFVRFRASLQDKRCPLGKW</sequence>
<dbReference type="STRING" id="43064.SAMN04488086_12431"/>
<dbReference type="Proteomes" id="UP000195985">
    <property type="component" value="Unassembled WGS sequence"/>
</dbReference>
<dbReference type="Pfam" id="PF19668">
    <property type="entry name" value="DUF6171"/>
    <property type="match status" value="1"/>
</dbReference>
<gene>
    <name evidence="1" type="ORF">TPAS_3013</name>
</gene>
<dbReference type="AlphaFoldDB" id="A0A1W1IJZ1"/>
<dbReference type="InterPro" id="IPR046169">
    <property type="entry name" value="DUF6171"/>
</dbReference>
<name>A0A1W1IJZ1_9LACT</name>
<proteinExistence type="predicted"/>